<dbReference type="InterPro" id="IPR038763">
    <property type="entry name" value="DHH_sf"/>
</dbReference>
<evidence type="ECO:0000259" key="1">
    <source>
        <dbReference type="Pfam" id="PF01368"/>
    </source>
</evidence>
<evidence type="ECO:0000259" key="2">
    <source>
        <dbReference type="Pfam" id="PF02272"/>
    </source>
</evidence>
<dbReference type="AlphaFoldDB" id="A0A520KTC0"/>
<feature type="domain" description="DHHA1" evidence="2">
    <location>
        <begin position="354"/>
        <end position="447"/>
    </location>
</feature>
<feature type="domain" description="DDH" evidence="1">
    <location>
        <begin position="18"/>
        <end position="133"/>
    </location>
</feature>
<dbReference type="Pfam" id="PF02272">
    <property type="entry name" value="DHHA1"/>
    <property type="match status" value="1"/>
</dbReference>
<dbReference type="SUPFAM" id="SSF64182">
    <property type="entry name" value="DHH phosphoesterases"/>
    <property type="match status" value="1"/>
</dbReference>
<evidence type="ECO:0000313" key="4">
    <source>
        <dbReference type="Proteomes" id="UP000317158"/>
    </source>
</evidence>
<dbReference type="PANTHER" id="PTHR30255:SF2">
    <property type="entry name" value="SINGLE-STRANDED-DNA-SPECIFIC EXONUCLEASE RECJ"/>
    <property type="match status" value="1"/>
</dbReference>
<organism evidence="3 4">
    <name type="scientific">Methanoliparum thermophilum</name>
    <dbReference type="NCBI Taxonomy" id="2491083"/>
    <lineage>
        <taxon>Archaea</taxon>
        <taxon>Methanobacteriati</taxon>
        <taxon>Methanobacteriota</taxon>
        <taxon>Candidatus Methanoliparia</taxon>
        <taxon>Candidatus Methanoliparales</taxon>
        <taxon>Candidatus Methanoliparaceae</taxon>
        <taxon>Candidatus Methanoliparum</taxon>
    </lineage>
</organism>
<dbReference type="PANTHER" id="PTHR30255">
    <property type="entry name" value="SINGLE-STRANDED-DNA-SPECIFIC EXONUCLEASE RECJ"/>
    <property type="match status" value="1"/>
</dbReference>
<dbReference type="InterPro" id="IPR003156">
    <property type="entry name" value="DHHA1_dom"/>
</dbReference>
<proteinExistence type="predicted"/>
<reference evidence="3 4" key="1">
    <citation type="journal article" date="2019" name="Nat. Microbiol.">
        <title>Wide diversity of methane and short-chain alkane metabolisms in uncultured archaea.</title>
        <authorList>
            <person name="Borrel G."/>
            <person name="Adam P.S."/>
            <person name="McKay L.J."/>
            <person name="Chen L.X."/>
            <person name="Sierra-Garcia I.N."/>
            <person name="Sieber C.M."/>
            <person name="Letourneur Q."/>
            <person name="Ghozlane A."/>
            <person name="Andersen G.L."/>
            <person name="Li W.J."/>
            <person name="Hallam S.J."/>
            <person name="Muyzer G."/>
            <person name="de Oliveira V.M."/>
            <person name="Inskeep W.P."/>
            <person name="Banfield J.F."/>
            <person name="Gribaldo S."/>
        </authorList>
    </citation>
    <scope>NUCLEOTIDE SEQUENCE [LARGE SCALE GENOMIC DNA]</scope>
    <source>
        <strain evidence="3">NM1a</strain>
    </source>
</reference>
<accession>A0A520KTC0</accession>
<dbReference type="GO" id="GO:0003676">
    <property type="term" value="F:nucleic acid binding"/>
    <property type="evidence" value="ECO:0007669"/>
    <property type="project" value="InterPro"/>
</dbReference>
<protein>
    <submittedName>
        <fullName evidence="3">DHH family phosphoesterase</fullName>
    </submittedName>
</protein>
<comment type="caution">
    <text evidence="3">The sequence shown here is derived from an EMBL/GenBank/DDBJ whole genome shotgun (WGS) entry which is preliminary data.</text>
</comment>
<dbReference type="Pfam" id="PF01368">
    <property type="entry name" value="DHH"/>
    <property type="match status" value="1"/>
</dbReference>
<dbReference type="Gene3D" id="3.90.1640.30">
    <property type="match status" value="1"/>
</dbReference>
<sequence length="452" mass="50346">MLAKDLDNAVEFIKLAERIRIFSHNDADGISAAGILCNALLRKNKRCQITIIKSFDKNILNGVSKDELVVFCDMGSNDIEDISSTGLKAVILDHHIFDKKDDYDNIVHINPYFYGIDGSKELSASGVSYFLSKKLGKNEDLSYLAIVGAIGDKQDLEKANEIILNEALKHNLIEKRRNIKLSGEDLLTGLVHSIDPYFDFSGDETGVKSFLDRLNIKHDKKIYNLSEEEIELLFKSLIKMLPDNLPDEVKNCIVGDAFFMTDGHIKNLLFLVDILNSCGKMGKSGLALSLCLKGKYKSKDETIIPYHNSEEFLNNLKEAERYTSDFKISVIKEVKNAETRLKKRKNLQYIEIDKEGITGEVASTIIRYISPDLPIFVINKANGDGEIKISTRGTRSLVKKGVDLAKVTKISAKKVGGRGGGHNIASGASIPLDKEDLFLDIADDIIKRQMGL</sequence>
<dbReference type="InterPro" id="IPR001667">
    <property type="entry name" value="DDH_dom"/>
</dbReference>
<name>A0A520KTC0_METT2</name>
<evidence type="ECO:0000313" key="3">
    <source>
        <dbReference type="EMBL" id="RZN65234.1"/>
    </source>
</evidence>
<gene>
    <name evidence="3" type="ORF">EF806_01575</name>
</gene>
<dbReference type="GO" id="GO:0004527">
    <property type="term" value="F:exonuclease activity"/>
    <property type="evidence" value="ECO:0007669"/>
    <property type="project" value="UniProtKB-KW"/>
</dbReference>
<dbReference type="EMBL" id="RXIF01000003">
    <property type="protein sequence ID" value="RZN65234.1"/>
    <property type="molecule type" value="Genomic_DNA"/>
</dbReference>
<dbReference type="Proteomes" id="UP000317158">
    <property type="component" value="Unassembled WGS sequence"/>
</dbReference>
<dbReference type="Gene3D" id="3.10.310.30">
    <property type="match status" value="1"/>
</dbReference>
<dbReference type="InterPro" id="IPR051673">
    <property type="entry name" value="SSDNA_exonuclease_RecJ"/>
</dbReference>